<evidence type="ECO:0000313" key="1">
    <source>
        <dbReference type="EMBL" id="SDF59482.1"/>
    </source>
</evidence>
<dbReference type="STRING" id="104663.SAMN04488121_102372"/>
<name>A0A1G7MCI7_CHIFI</name>
<dbReference type="InterPro" id="IPR032710">
    <property type="entry name" value="NTF2-like_dom_sf"/>
</dbReference>
<dbReference type="Proteomes" id="UP000199045">
    <property type="component" value="Unassembled WGS sequence"/>
</dbReference>
<gene>
    <name evidence="1" type="ORF">SAMN04488121_102372</name>
</gene>
<reference evidence="1 2" key="1">
    <citation type="submission" date="2016-10" db="EMBL/GenBank/DDBJ databases">
        <authorList>
            <person name="de Groot N.N."/>
        </authorList>
    </citation>
    <scope>NUCLEOTIDE SEQUENCE [LARGE SCALE GENOMIC DNA]</scope>
    <source>
        <strain evidence="1 2">DSM 527</strain>
    </source>
</reference>
<evidence type="ECO:0008006" key="3">
    <source>
        <dbReference type="Google" id="ProtNLM"/>
    </source>
</evidence>
<dbReference type="Gene3D" id="3.10.450.50">
    <property type="match status" value="1"/>
</dbReference>
<dbReference type="EMBL" id="FNBN01000002">
    <property type="protein sequence ID" value="SDF59482.1"/>
    <property type="molecule type" value="Genomic_DNA"/>
</dbReference>
<dbReference type="OrthoDB" id="794858at2"/>
<proteinExistence type="predicted"/>
<sequence>MNSQELIELTKDLIYHATHFDVPYVKEIYADKFLIANVDKDGGVETLNKEQLVAFVQGNKNANIAPLSTKTEFHYAICDENMGMVVITRELELNGKPSRKFLTVIWENISGKWQVVKESSIVRD</sequence>
<dbReference type="RefSeq" id="WP_089830670.1">
    <property type="nucleotide sequence ID" value="NZ_FNBN01000002.1"/>
</dbReference>
<dbReference type="SUPFAM" id="SSF54427">
    <property type="entry name" value="NTF2-like"/>
    <property type="match status" value="1"/>
</dbReference>
<evidence type="ECO:0000313" key="2">
    <source>
        <dbReference type="Proteomes" id="UP000199045"/>
    </source>
</evidence>
<dbReference type="AlphaFoldDB" id="A0A1G7MCI7"/>
<organism evidence="1 2">
    <name type="scientific">Chitinophaga filiformis</name>
    <name type="common">Myxococcus filiformis</name>
    <name type="synonym">Flexibacter filiformis</name>
    <dbReference type="NCBI Taxonomy" id="104663"/>
    <lineage>
        <taxon>Bacteria</taxon>
        <taxon>Pseudomonadati</taxon>
        <taxon>Bacteroidota</taxon>
        <taxon>Chitinophagia</taxon>
        <taxon>Chitinophagales</taxon>
        <taxon>Chitinophagaceae</taxon>
        <taxon>Chitinophaga</taxon>
    </lineage>
</organism>
<accession>A0A1G7MCI7</accession>
<protein>
    <recommendedName>
        <fullName evidence="3">DUF4440 domain-containing protein</fullName>
    </recommendedName>
</protein>